<feature type="domain" description="ABC transmembrane type-1" evidence="8">
    <location>
        <begin position="78"/>
        <end position="261"/>
    </location>
</feature>
<keyword evidence="2 7" id="KW-0813">Transport</keyword>
<dbReference type="InterPro" id="IPR000515">
    <property type="entry name" value="MetI-like"/>
</dbReference>
<comment type="similarity">
    <text evidence="7">Belongs to the binding-protein-dependent transport system permease family.</text>
</comment>
<dbReference type="HOGENOM" id="CLU_064254_1_2_9"/>
<evidence type="ECO:0000313" key="9">
    <source>
        <dbReference type="EMBL" id="KJY60738.1"/>
    </source>
</evidence>
<keyword evidence="5 7" id="KW-1133">Transmembrane helix</keyword>
<sequence>MKQSLKNSQSMPSRPWLQRLHIKGWASFLIFLLLFKGSAQICDIQLSTFFQNLGQFFELIKKMLHPQWSYLAVVVAPISETIKMAIVGTTIGTLVAVPFCLLAARNIAINRFISSIVRFFLNIVRTIPDLMLAALFVAIVGIGSFAGVLTLAVFSFGMISKLFYEAVETIDPGPLEALQAAGANKIQMIVFAVLPQIFNNFISYFLYTLEINVRSSTVLGYLGAGGIGVYLQRSLDSFNYSQTAIIILAILVVVLIIDGLSNYLREKLL</sequence>
<feature type="transmembrane region" description="Helical" evidence="7">
    <location>
        <begin position="243"/>
        <end position="264"/>
    </location>
</feature>
<evidence type="ECO:0000256" key="4">
    <source>
        <dbReference type="ARBA" id="ARBA00022692"/>
    </source>
</evidence>
<reference evidence="9 10" key="1">
    <citation type="submission" date="2015-01" db="EMBL/GenBank/DDBJ databases">
        <title>Comparative genomics of the lactic acid bacteria isolated from the honey bee gut.</title>
        <authorList>
            <person name="Ellegaard K.M."/>
            <person name="Tamarit D."/>
            <person name="Javelind E."/>
            <person name="Olofsson T."/>
            <person name="Andersson S.G."/>
            <person name="Vasquez A."/>
        </authorList>
    </citation>
    <scope>NUCLEOTIDE SEQUENCE [LARGE SCALE GENOMIC DNA]</scope>
    <source>
        <strain evidence="9 10">Bin4</strain>
    </source>
</reference>
<dbReference type="STRING" id="1218492.JG30_14270"/>
<evidence type="ECO:0000256" key="1">
    <source>
        <dbReference type="ARBA" id="ARBA00004651"/>
    </source>
</evidence>
<dbReference type="NCBIfam" id="TIGR01097">
    <property type="entry name" value="PhnE"/>
    <property type="match status" value="1"/>
</dbReference>
<evidence type="ECO:0000256" key="5">
    <source>
        <dbReference type="ARBA" id="ARBA00022989"/>
    </source>
</evidence>
<keyword evidence="6 7" id="KW-0472">Membrane</keyword>
<evidence type="ECO:0000256" key="7">
    <source>
        <dbReference type="RuleBase" id="RU363032"/>
    </source>
</evidence>
<evidence type="ECO:0000313" key="10">
    <source>
        <dbReference type="Proteomes" id="UP000033558"/>
    </source>
</evidence>
<name>A0A0F4LQY6_9LACO</name>
<dbReference type="InterPro" id="IPR005769">
    <property type="entry name" value="PhnE/PtxC"/>
</dbReference>
<organism evidence="9 10">
    <name type="scientific">Bombilactobacillus mellifer</name>
    <dbReference type="NCBI Taxonomy" id="1218492"/>
    <lineage>
        <taxon>Bacteria</taxon>
        <taxon>Bacillati</taxon>
        <taxon>Bacillota</taxon>
        <taxon>Bacilli</taxon>
        <taxon>Lactobacillales</taxon>
        <taxon>Lactobacillaceae</taxon>
        <taxon>Bombilactobacillus</taxon>
    </lineage>
</organism>
<dbReference type="PANTHER" id="PTHR30043">
    <property type="entry name" value="PHOSPHONATES TRANSPORT SYSTEM PERMEASE PROTEIN"/>
    <property type="match status" value="1"/>
</dbReference>
<evidence type="ECO:0000259" key="8">
    <source>
        <dbReference type="PROSITE" id="PS50928"/>
    </source>
</evidence>
<dbReference type="GO" id="GO:0005886">
    <property type="term" value="C:plasma membrane"/>
    <property type="evidence" value="ECO:0007669"/>
    <property type="project" value="UniProtKB-SubCell"/>
</dbReference>
<feature type="transmembrane region" description="Helical" evidence="7">
    <location>
        <begin position="84"/>
        <end position="104"/>
    </location>
</feature>
<dbReference type="PROSITE" id="PS50928">
    <property type="entry name" value="ABC_TM1"/>
    <property type="match status" value="1"/>
</dbReference>
<dbReference type="RefSeq" id="WP_245626308.1">
    <property type="nucleotide sequence ID" value="NZ_JBHSZT010000005.1"/>
</dbReference>
<evidence type="ECO:0000256" key="3">
    <source>
        <dbReference type="ARBA" id="ARBA00022475"/>
    </source>
</evidence>
<dbReference type="AlphaFoldDB" id="A0A0F4LQY6"/>
<gene>
    <name evidence="9" type="ORF">JG30_14270</name>
</gene>
<evidence type="ECO:0000256" key="6">
    <source>
        <dbReference type="ARBA" id="ARBA00023136"/>
    </source>
</evidence>
<dbReference type="Proteomes" id="UP000033558">
    <property type="component" value="Unassembled WGS sequence"/>
</dbReference>
<keyword evidence="4 7" id="KW-0812">Transmembrane</keyword>
<dbReference type="EMBL" id="JXJQ01000010">
    <property type="protein sequence ID" value="KJY60738.1"/>
    <property type="molecule type" value="Genomic_DNA"/>
</dbReference>
<dbReference type="PANTHER" id="PTHR30043:SF1">
    <property type="entry name" value="ABC TRANSPORT SYSTEM PERMEASE PROTEIN P69"/>
    <property type="match status" value="1"/>
</dbReference>
<dbReference type="PATRIC" id="fig|1218492.5.peg.1479"/>
<comment type="caution">
    <text evidence="9">The sequence shown here is derived from an EMBL/GenBank/DDBJ whole genome shotgun (WGS) entry which is preliminary data.</text>
</comment>
<proteinExistence type="inferred from homology"/>
<dbReference type="Gene3D" id="1.10.3720.10">
    <property type="entry name" value="MetI-like"/>
    <property type="match status" value="1"/>
</dbReference>
<dbReference type="CDD" id="cd06261">
    <property type="entry name" value="TM_PBP2"/>
    <property type="match status" value="1"/>
</dbReference>
<dbReference type="Pfam" id="PF00528">
    <property type="entry name" value="BPD_transp_1"/>
    <property type="match status" value="1"/>
</dbReference>
<comment type="subcellular location">
    <subcellularLocation>
        <location evidence="1 7">Cell membrane</location>
        <topology evidence="1 7">Multi-pass membrane protein</topology>
    </subcellularLocation>
</comment>
<evidence type="ECO:0000256" key="2">
    <source>
        <dbReference type="ARBA" id="ARBA00022448"/>
    </source>
</evidence>
<dbReference type="GO" id="GO:0015416">
    <property type="term" value="F:ABC-type phosphonate transporter activity"/>
    <property type="evidence" value="ECO:0007669"/>
    <property type="project" value="InterPro"/>
</dbReference>
<feature type="transmembrane region" description="Helical" evidence="7">
    <location>
        <begin position="213"/>
        <end position="231"/>
    </location>
</feature>
<dbReference type="SUPFAM" id="SSF161098">
    <property type="entry name" value="MetI-like"/>
    <property type="match status" value="1"/>
</dbReference>
<dbReference type="InterPro" id="IPR035906">
    <property type="entry name" value="MetI-like_sf"/>
</dbReference>
<keyword evidence="3" id="KW-1003">Cell membrane</keyword>
<keyword evidence="10" id="KW-1185">Reference proteome</keyword>
<feature type="transmembrane region" description="Helical" evidence="7">
    <location>
        <begin position="188"/>
        <end position="207"/>
    </location>
</feature>
<protein>
    <submittedName>
        <fullName evidence="9">Phosphonate ABC superfamily ATP binding cassette transporter, membrane protein</fullName>
    </submittedName>
</protein>
<accession>A0A0F4LQY6</accession>